<accession>A0A556UFP4</accession>
<dbReference type="InterPro" id="IPR005828">
    <property type="entry name" value="MFS_sugar_transport-like"/>
</dbReference>
<evidence type="ECO:0000256" key="3">
    <source>
        <dbReference type="ARBA" id="ARBA00022989"/>
    </source>
</evidence>
<keyword evidence="8" id="KW-1185">Reference proteome</keyword>
<dbReference type="InterPro" id="IPR020846">
    <property type="entry name" value="MFS_dom"/>
</dbReference>
<sequence length="363" mass="39479">MVFPSAVIEQLQKEEDPALHLDVHQISWFGSVFSIGVMVGGLSAMVLIDKIGRKHSIMISVIPSMAGFLILAVAHKVCLLLLGRLFTGIAAGIQASSIPVGLILPWRWLAIAGEVPVLIMLILLCFMPNSPRYLITNNKREEAARALKWLRGSESNYIAELNQIEQTVNSQPPKFDAAIVALVRLFSVATAAALIDKVGRKALLYISAFIMYLATLSMTIYTLKTSCDTGNTTAETYGTMAGSALSSSTLIPLISIVLFIFGYAIGWGPITWLLMSEILPTAARGVASGLCVVVSWATAFALTQVFMHAVEAYGLFTPFLLFCVICVLNIIFTAKCVPETKGRSLEEIENYFRTGRTFTIAES</sequence>
<dbReference type="PANTHER" id="PTHR48021:SF59">
    <property type="entry name" value="SOLUTE CARRIER FAMILY 2, FACILITATED GLUCOSE TRANSPORTER MEMBER 6"/>
    <property type="match status" value="1"/>
</dbReference>
<dbReference type="InterPro" id="IPR050549">
    <property type="entry name" value="MFS_Trehalose_Transporter"/>
</dbReference>
<dbReference type="Proteomes" id="UP000319801">
    <property type="component" value="Unassembled WGS sequence"/>
</dbReference>
<feature type="transmembrane region" description="Helical" evidence="5">
    <location>
        <begin position="286"/>
        <end position="307"/>
    </location>
</feature>
<evidence type="ECO:0000256" key="5">
    <source>
        <dbReference type="SAM" id="Phobius"/>
    </source>
</evidence>
<dbReference type="AlphaFoldDB" id="A0A556UFP4"/>
<dbReference type="GO" id="GO:0022857">
    <property type="term" value="F:transmembrane transporter activity"/>
    <property type="evidence" value="ECO:0007669"/>
    <property type="project" value="InterPro"/>
</dbReference>
<dbReference type="EMBL" id="VCAZ01000070">
    <property type="protein sequence ID" value="TSO77779.1"/>
    <property type="molecule type" value="Genomic_DNA"/>
</dbReference>
<comment type="subcellular location">
    <subcellularLocation>
        <location evidence="1">Membrane</location>
        <topology evidence="1">Multi-pass membrane protein</topology>
    </subcellularLocation>
</comment>
<keyword evidence="4 5" id="KW-0472">Membrane</keyword>
<feature type="transmembrane region" description="Helical" evidence="5">
    <location>
        <begin position="26"/>
        <end position="48"/>
    </location>
</feature>
<dbReference type="OrthoDB" id="6612291at2759"/>
<feature type="transmembrane region" description="Helical" evidence="5">
    <location>
        <begin position="313"/>
        <end position="334"/>
    </location>
</feature>
<dbReference type="PROSITE" id="PS00216">
    <property type="entry name" value="SUGAR_TRANSPORT_1"/>
    <property type="match status" value="2"/>
</dbReference>
<protein>
    <submittedName>
        <fullName evidence="7">Solute carrier family 2, facilitated glucose transporter member 6</fullName>
    </submittedName>
</protein>
<feature type="transmembrane region" description="Helical" evidence="5">
    <location>
        <begin position="250"/>
        <end position="274"/>
    </location>
</feature>
<evidence type="ECO:0000313" key="7">
    <source>
        <dbReference type="EMBL" id="TSO77779.1"/>
    </source>
</evidence>
<feature type="transmembrane region" description="Helical" evidence="5">
    <location>
        <begin position="111"/>
        <end position="129"/>
    </location>
</feature>
<dbReference type="InterPro" id="IPR036259">
    <property type="entry name" value="MFS_trans_sf"/>
</dbReference>
<dbReference type="PROSITE" id="PS50850">
    <property type="entry name" value="MFS"/>
    <property type="match status" value="1"/>
</dbReference>
<dbReference type="GO" id="GO:0016020">
    <property type="term" value="C:membrane"/>
    <property type="evidence" value="ECO:0007669"/>
    <property type="project" value="UniProtKB-SubCell"/>
</dbReference>
<dbReference type="SUPFAM" id="SSF103473">
    <property type="entry name" value="MFS general substrate transporter"/>
    <property type="match status" value="1"/>
</dbReference>
<evidence type="ECO:0000256" key="2">
    <source>
        <dbReference type="ARBA" id="ARBA00022692"/>
    </source>
</evidence>
<dbReference type="Gene3D" id="1.20.1250.20">
    <property type="entry name" value="MFS general substrate transporter like domains"/>
    <property type="match status" value="3"/>
</dbReference>
<keyword evidence="7" id="KW-0762">Sugar transport</keyword>
<evidence type="ECO:0000256" key="4">
    <source>
        <dbReference type="ARBA" id="ARBA00023136"/>
    </source>
</evidence>
<name>A0A556UFP4_BAGYA</name>
<gene>
    <name evidence="7" type="ORF">Baya_9746</name>
</gene>
<proteinExistence type="predicted"/>
<evidence type="ECO:0000313" key="8">
    <source>
        <dbReference type="Proteomes" id="UP000319801"/>
    </source>
</evidence>
<feature type="domain" description="Major facilitator superfamily (MFS) profile" evidence="6">
    <location>
        <begin position="1"/>
        <end position="341"/>
    </location>
</feature>
<dbReference type="Pfam" id="PF00083">
    <property type="entry name" value="Sugar_tr"/>
    <property type="match status" value="3"/>
</dbReference>
<keyword evidence="7" id="KW-0813">Transport</keyword>
<comment type="caution">
    <text evidence="7">The sequence shown here is derived from an EMBL/GenBank/DDBJ whole genome shotgun (WGS) entry which is preliminary data.</text>
</comment>
<dbReference type="InterPro" id="IPR005829">
    <property type="entry name" value="Sugar_transporter_CS"/>
</dbReference>
<evidence type="ECO:0000256" key="1">
    <source>
        <dbReference type="ARBA" id="ARBA00004141"/>
    </source>
</evidence>
<evidence type="ECO:0000259" key="6">
    <source>
        <dbReference type="PROSITE" id="PS50850"/>
    </source>
</evidence>
<organism evidence="7 8">
    <name type="scientific">Bagarius yarrelli</name>
    <name type="common">Goonch</name>
    <name type="synonym">Bagrus yarrelli</name>
    <dbReference type="NCBI Taxonomy" id="175774"/>
    <lineage>
        <taxon>Eukaryota</taxon>
        <taxon>Metazoa</taxon>
        <taxon>Chordata</taxon>
        <taxon>Craniata</taxon>
        <taxon>Vertebrata</taxon>
        <taxon>Euteleostomi</taxon>
        <taxon>Actinopterygii</taxon>
        <taxon>Neopterygii</taxon>
        <taxon>Teleostei</taxon>
        <taxon>Ostariophysi</taxon>
        <taxon>Siluriformes</taxon>
        <taxon>Sisoridae</taxon>
        <taxon>Sisorinae</taxon>
        <taxon>Bagarius</taxon>
    </lineage>
</organism>
<reference evidence="7 8" key="1">
    <citation type="journal article" date="2019" name="Genome Biol. Evol.">
        <title>Whole-Genome Sequencing of the Giant Devil Catfish, Bagarius yarrelli.</title>
        <authorList>
            <person name="Jiang W."/>
            <person name="Lv Y."/>
            <person name="Cheng L."/>
            <person name="Yang K."/>
            <person name="Chao B."/>
            <person name="Wang X."/>
            <person name="Li Y."/>
            <person name="Pan X."/>
            <person name="You X."/>
            <person name="Zhang Y."/>
            <person name="Yang J."/>
            <person name="Li J."/>
            <person name="Zhang X."/>
            <person name="Liu S."/>
            <person name="Sun C."/>
            <person name="Yang J."/>
            <person name="Shi Q."/>
        </authorList>
    </citation>
    <scope>NUCLEOTIDE SEQUENCE [LARGE SCALE GENOMIC DNA]</scope>
    <source>
        <strain evidence="7">JWS20170419001</strain>
        <tissue evidence="7">Muscle</tissue>
    </source>
</reference>
<keyword evidence="3 5" id="KW-1133">Transmembrane helix</keyword>
<feature type="transmembrane region" description="Helical" evidence="5">
    <location>
        <begin position="202"/>
        <end position="223"/>
    </location>
</feature>
<keyword evidence="2 5" id="KW-0812">Transmembrane</keyword>
<dbReference type="PANTHER" id="PTHR48021">
    <property type="match status" value="1"/>
</dbReference>
<feature type="transmembrane region" description="Helical" evidence="5">
    <location>
        <begin position="55"/>
        <end position="75"/>
    </location>
</feature>